<name>F4Y0Z7_9CYAN</name>
<organism evidence="1 2">
    <name type="scientific">Moorena producens 3L</name>
    <dbReference type="NCBI Taxonomy" id="489825"/>
    <lineage>
        <taxon>Bacteria</taxon>
        <taxon>Bacillati</taxon>
        <taxon>Cyanobacteriota</taxon>
        <taxon>Cyanophyceae</taxon>
        <taxon>Coleofasciculales</taxon>
        <taxon>Coleofasciculaceae</taxon>
        <taxon>Moorena</taxon>
    </lineage>
</organism>
<proteinExistence type="predicted"/>
<dbReference type="EMBL" id="GL890969">
    <property type="protein sequence ID" value="EGJ29508.1"/>
    <property type="molecule type" value="Genomic_DNA"/>
</dbReference>
<keyword evidence="2" id="KW-1185">Reference proteome</keyword>
<dbReference type="AlphaFoldDB" id="F4Y0Z7"/>
<protein>
    <submittedName>
        <fullName evidence="1">Uncharacterized protein</fullName>
    </submittedName>
</protein>
<reference evidence="2" key="1">
    <citation type="journal article" date="2011" name="Proc. Natl. Acad. Sci. U.S.A.">
        <title>Genomic insights into the physiology and ecology of the marine filamentous cyanobacterium Lyngbya majuscula.</title>
        <authorList>
            <person name="Jones A.C."/>
            <person name="Monroe E.A."/>
            <person name="Podell S."/>
            <person name="Hess W.R."/>
            <person name="Klages S."/>
            <person name="Esquenazi E."/>
            <person name="Niessen S."/>
            <person name="Hoover H."/>
            <person name="Rothmann M."/>
            <person name="Lasken R.S."/>
            <person name="Yates J.R.III."/>
            <person name="Reinhardt R."/>
            <person name="Kube M."/>
            <person name="Burkart M.D."/>
            <person name="Allen E.E."/>
            <person name="Dorrestein P.C."/>
            <person name="Gerwick W.H."/>
            <person name="Gerwick L."/>
        </authorList>
    </citation>
    <scope>NUCLEOTIDE SEQUENCE [LARGE SCALE GENOMIC DNA]</scope>
    <source>
        <strain evidence="2">3L</strain>
    </source>
</reference>
<sequence length="40" mass="4900">MQKDKKLDDLRSHIKLSLLYEMDKPLNRILDISKLIMEKW</sequence>
<evidence type="ECO:0000313" key="1">
    <source>
        <dbReference type="EMBL" id="EGJ29508.1"/>
    </source>
</evidence>
<gene>
    <name evidence="1" type="ORF">LYNGBM3L_63030</name>
</gene>
<accession>F4Y0Z7</accession>
<evidence type="ECO:0000313" key="2">
    <source>
        <dbReference type="Proteomes" id="UP000003959"/>
    </source>
</evidence>
<dbReference type="HOGENOM" id="CLU_3292576_0_0_3"/>
<dbReference type="Proteomes" id="UP000003959">
    <property type="component" value="Unassembled WGS sequence"/>
</dbReference>